<keyword evidence="1" id="KW-0472">Membrane</keyword>
<dbReference type="Gene3D" id="3.40.190.10">
    <property type="entry name" value="Periplasmic binding protein-like II"/>
    <property type="match status" value="1"/>
</dbReference>
<dbReference type="Proteomes" id="UP001205919">
    <property type="component" value="Unassembled WGS sequence"/>
</dbReference>
<keyword evidence="1" id="KW-1133">Transmembrane helix</keyword>
<dbReference type="GO" id="GO:0015833">
    <property type="term" value="P:peptide transport"/>
    <property type="evidence" value="ECO:0007669"/>
    <property type="project" value="TreeGrafter"/>
</dbReference>
<evidence type="ECO:0000259" key="2">
    <source>
        <dbReference type="Pfam" id="PF00496"/>
    </source>
</evidence>
<reference evidence="3 4" key="1">
    <citation type="submission" date="2022-06" db="EMBL/GenBank/DDBJ databases">
        <title>Isolation of gut microbiota from human fecal samples.</title>
        <authorList>
            <person name="Pamer E.G."/>
            <person name="Barat B."/>
            <person name="Waligurski E."/>
            <person name="Medina S."/>
            <person name="Paddock L."/>
            <person name="Mostad J."/>
        </authorList>
    </citation>
    <scope>NUCLEOTIDE SEQUENCE [LARGE SCALE GENOMIC DNA]</scope>
    <source>
        <strain evidence="3 4">DFI.9.90</strain>
    </source>
</reference>
<dbReference type="CDD" id="cd00995">
    <property type="entry name" value="PBP2_NikA_DppA_OppA_like"/>
    <property type="match status" value="1"/>
</dbReference>
<dbReference type="Gene3D" id="3.90.76.10">
    <property type="entry name" value="Dipeptide-binding Protein, Domain 1"/>
    <property type="match status" value="1"/>
</dbReference>
<feature type="transmembrane region" description="Helical" evidence="1">
    <location>
        <begin position="7"/>
        <end position="24"/>
    </location>
</feature>
<gene>
    <name evidence="3" type="ORF">NE630_12590</name>
</gene>
<dbReference type="Pfam" id="PF00496">
    <property type="entry name" value="SBP_bac_5"/>
    <property type="match status" value="1"/>
</dbReference>
<evidence type="ECO:0000256" key="1">
    <source>
        <dbReference type="SAM" id="Phobius"/>
    </source>
</evidence>
<dbReference type="InterPro" id="IPR039424">
    <property type="entry name" value="SBP_5"/>
</dbReference>
<protein>
    <submittedName>
        <fullName evidence="3">ABC transporter substrate-binding protein</fullName>
    </submittedName>
</protein>
<dbReference type="PIRSF" id="PIRSF002741">
    <property type="entry name" value="MppA"/>
    <property type="match status" value="1"/>
</dbReference>
<dbReference type="Gene3D" id="3.10.105.10">
    <property type="entry name" value="Dipeptide-binding Protein, Domain 3"/>
    <property type="match status" value="1"/>
</dbReference>
<dbReference type="EMBL" id="JANFYT010000031">
    <property type="protein sequence ID" value="MCQ4815271.1"/>
    <property type="molecule type" value="Genomic_DNA"/>
</dbReference>
<evidence type="ECO:0000313" key="3">
    <source>
        <dbReference type="EMBL" id="MCQ4815271.1"/>
    </source>
</evidence>
<keyword evidence="4" id="KW-1185">Reference proteome</keyword>
<comment type="caution">
    <text evidence="3">The sequence shown here is derived from an EMBL/GenBank/DDBJ whole genome shotgun (WGS) entry which is preliminary data.</text>
</comment>
<feature type="domain" description="Solute-binding protein family 5" evidence="2">
    <location>
        <begin position="81"/>
        <end position="419"/>
    </location>
</feature>
<proteinExistence type="predicted"/>
<dbReference type="InterPro" id="IPR030678">
    <property type="entry name" value="Peptide/Ni-bd"/>
</dbReference>
<organism evidence="3 4">
    <name type="scientific">Cloacibacillus evryensis</name>
    <dbReference type="NCBI Taxonomy" id="508460"/>
    <lineage>
        <taxon>Bacteria</taxon>
        <taxon>Thermotogati</taxon>
        <taxon>Synergistota</taxon>
        <taxon>Synergistia</taxon>
        <taxon>Synergistales</taxon>
        <taxon>Synergistaceae</taxon>
        <taxon>Cloacibacillus</taxon>
    </lineage>
</organism>
<dbReference type="GO" id="GO:1904680">
    <property type="term" value="F:peptide transmembrane transporter activity"/>
    <property type="evidence" value="ECO:0007669"/>
    <property type="project" value="TreeGrafter"/>
</dbReference>
<sequence length="511" mass="56424">MKKKTGVIAAVVVIGLISFFMLSHDKGNDGGTVGGGMKDEIIYCQGNDITTMDINQGIQERACALTNNMFDSLFTFDEDMKVIPSLATEYKWADDKTLELKLRQDVKFHDGTTMTPEDVAFTLNRINEKGALFGDVYQGTEIVDGSTIRIKLKSPSPVFVNLLAVPYAGIVPQKVVEADPDGFGKNPVGTGPYKFKEAKEGDYYTLERFDDCWSGKAKTKLLTLKIVPETAQRSILLETGDVDAAYEIAPSNIKRIQDDKNLKVLTCNTMKIIMLNMNCESKGPVGNVKVRKAIAAAIDKNVIVDQLLHGYGRAANSMIPPEAKEYEEQPIDAYDPEQSKKLLAEAGYPNGCKIRMITDGAQTNTEAAQVIQSQLAKVGIQAELIVQDPNTTTAMLKAHQDFDIIMDFFNLVAGHADLVYKRVLYSSSSSNWCYYNNPAYDKAYDEYTVTPEGAKRDELRKKVNSFFITDVPVIPLWGEKKVIGAQGSLEGLKLSPIGSHEYQNATVTSRK</sequence>
<dbReference type="GO" id="GO:0043190">
    <property type="term" value="C:ATP-binding cassette (ABC) transporter complex"/>
    <property type="evidence" value="ECO:0007669"/>
    <property type="project" value="InterPro"/>
</dbReference>
<name>A0AAW5K5Y9_9BACT</name>
<dbReference type="SUPFAM" id="SSF53850">
    <property type="entry name" value="Periplasmic binding protein-like II"/>
    <property type="match status" value="1"/>
</dbReference>
<accession>A0AAW5K5Y9</accession>
<dbReference type="AlphaFoldDB" id="A0AAW5K5Y9"/>
<keyword evidence="1" id="KW-0812">Transmembrane</keyword>
<dbReference type="GO" id="GO:0042597">
    <property type="term" value="C:periplasmic space"/>
    <property type="evidence" value="ECO:0007669"/>
    <property type="project" value="UniProtKB-ARBA"/>
</dbReference>
<evidence type="ECO:0000313" key="4">
    <source>
        <dbReference type="Proteomes" id="UP001205919"/>
    </source>
</evidence>
<dbReference type="InterPro" id="IPR000914">
    <property type="entry name" value="SBP_5_dom"/>
</dbReference>
<dbReference type="PANTHER" id="PTHR30290">
    <property type="entry name" value="PERIPLASMIC BINDING COMPONENT OF ABC TRANSPORTER"/>
    <property type="match status" value="1"/>
</dbReference>
<dbReference type="RefSeq" id="WP_008709321.1">
    <property type="nucleotide sequence ID" value="NZ_CABKQM010000003.1"/>
</dbReference>